<feature type="region of interest" description="Disordered" evidence="1">
    <location>
        <begin position="200"/>
        <end position="228"/>
    </location>
</feature>
<accession>F4QB55</accession>
<dbReference type="KEGG" id="dfa:DFA_10700"/>
<dbReference type="EMBL" id="GL883027">
    <property type="protein sequence ID" value="EGG14827.1"/>
    <property type="molecule type" value="Genomic_DNA"/>
</dbReference>
<evidence type="ECO:0000313" key="2">
    <source>
        <dbReference type="EMBL" id="EGG14827.1"/>
    </source>
</evidence>
<evidence type="ECO:0000313" key="3">
    <source>
        <dbReference type="Proteomes" id="UP000007797"/>
    </source>
</evidence>
<dbReference type="GeneID" id="14866873"/>
<reference evidence="3" key="1">
    <citation type="journal article" date="2011" name="Genome Res.">
        <title>Phylogeny-wide analysis of social amoeba genomes highlights ancient origins for complex intercellular communication.</title>
        <authorList>
            <person name="Heidel A.J."/>
            <person name="Lawal H.M."/>
            <person name="Felder M."/>
            <person name="Schilde C."/>
            <person name="Helps N.R."/>
            <person name="Tunggal B."/>
            <person name="Rivero F."/>
            <person name="John U."/>
            <person name="Schleicher M."/>
            <person name="Eichinger L."/>
            <person name="Platzer M."/>
            <person name="Noegel A.A."/>
            <person name="Schaap P."/>
            <person name="Gloeckner G."/>
        </authorList>
    </citation>
    <scope>NUCLEOTIDE SEQUENCE [LARGE SCALE GENOMIC DNA]</scope>
    <source>
        <strain evidence="3">SH3</strain>
    </source>
</reference>
<organism evidence="2 3">
    <name type="scientific">Cavenderia fasciculata</name>
    <name type="common">Slime mold</name>
    <name type="synonym">Dictyostelium fasciculatum</name>
    <dbReference type="NCBI Taxonomy" id="261658"/>
    <lineage>
        <taxon>Eukaryota</taxon>
        <taxon>Amoebozoa</taxon>
        <taxon>Evosea</taxon>
        <taxon>Eumycetozoa</taxon>
        <taxon>Dictyostelia</taxon>
        <taxon>Acytosteliales</taxon>
        <taxon>Cavenderiaceae</taxon>
        <taxon>Cavenderia</taxon>
    </lineage>
</organism>
<evidence type="ECO:0000256" key="1">
    <source>
        <dbReference type="SAM" id="MobiDB-lite"/>
    </source>
</evidence>
<keyword evidence="3" id="KW-1185">Reference proteome</keyword>
<sequence>MSTTTTTNQTSSSSLVKVGVEGKKLEYELFKLVFDNRYLSRCIFNQVGGIHRTLSLNSMLFSSYGVPYQTHVDSRSAVWSVLSGDQDRIKYLEAIGYKHGPRKYNPANRISFNFPSSTTTTLTTTAAAVNKQQPEFTFQSLIWRGYSDWIDDEGESAEIMDKLYQLYTPTILKKYNSQLQDYFHSKLKEMIDQYNINLKRQQQQQQKNNSNNNKETKEETKVEKWEDNPNPSNWFTKKELNLLFIYFVALEEDIGLKNAFTASTVKLLLHGNSPIVITYFVSNTTPRNLTMMNFIFNISSQINLELFNYALDSFKEFYDTDTIRRTLHHMLVESIGAGEYVSTRNILACGRLPLIDYSTQSSVLNPFLLDHYVAIGNDFFRRPEHNITKVNQRYWLDIYKCAALSLRNDVMESFFSIPVITDPNDVATILKYAIQGANYLMALRIRDRNLISERYARDVFTSFVKQIPILCSNRVDAAIDFAWTWEDGLVLDTWSTVVQVAISNQRLDVLLKLKEHEILDSDFQIYVKPMVIKHTIFLLECMEALPANCFSSEDLSVQTWKSIIRKAKVKHVLDQVGKVIERYFDLEIHKCEYTKYQVKSFLSRSYIGSSYKYYADEKY</sequence>
<feature type="compositionally biased region" description="Low complexity" evidence="1">
    <location>
        <begin position="200"/>
        <end position="213"/>
    </location>
</feature>
<proteinExistence type="predicted"/>
<dbReference type="Proteomes" id="UP000007797">
    <property type="component" value="Unassembled WGS sequence"/>
</dbReference>
<protein>
    <submittedName>
        <fullName evidence="2">Uncharacterized protein</fullName>
    </submittedName>
</protein>
<feature type="compositionally biased region" description="Basic and acidic residues" evidence="1">
    <location>
        <begin position="214"/>
        <end position="227"/>
    </location>
</feature>
<dbReference type="RefSeq" id="XP_004351343.1">
    <property type="nucleotide sequence ID" value="XM_004351291.1"/>
</dbReference>
<gene>
    <name evidence="2" type="ORF">DFA_10700</name>
</gene>
<dbReference type="AlphaFoldDB" id="F4QB55"/>
<name>F4QB55_CACFS</name>